<evidence type="ECO:0000313" key="5">
    <source>
        <dbReference type="EMBL" id="RAG87189.1"/>
    </source>
</evidence>
<gene>
    <name evidence="5" type="ORF">DN069_02805</name>
</gene>
<proteinExistence type="inferred from homology"/>
<name>A0A2X0KJP3_9ACTN</name>
<dbReference type="PANTHER" id="PTHR43767">
    <property type="entry name" value="LONG-CHAIN-FATTY-ACID--COA LIGASE"/>
    <property type="match status" value="1"/>
</dbReference>
<evidence type="ECO:0000259" key="3">
    <source>
        <dbReference type="Pfam" id="PF00501"/>
    </source>
</evidence>
<dbReference type="PANTHER" id="PTHR43767:SF1">
    <property type="entry name" value="NONRIBOSOMAL PEPTIDE SYNTHASE PES1 (EUROFUNG)-RELATED"/>
    <property type="match status" value="1"/>
</dbReference>
<dbReference type="RefSeq" id="WP_111499166.1">
    <property type="nucleotide sequence ID" value="NZ_QKYN01000010.1"/>
</dbReference>
<dbReference type="InterPro" id="IPR000873">
    <property type="entry name" value="AMP-dep_synth/lig_dom"/>
</dbReference>
<evidence type="ECO:0000256" key="2">
    <source>
        <dbReference type="ARBA" id="ARBA00022598"/>
    </source>
</evidence>
<dbReference type="SUPFAM" id="SSF56801">
    <property type="entry name" value="Acetyl-CoA synthetase-like"/>
    <property type="match status" value="1"/>
</dbReference>
<comment type="similarity">
    <text evidence="1">Belongs to the ATP-dependent AMP-binding enzyme family.</text>
</comment>
<comment type="caution">
    <text evidence="5">The sequence shown here is derived from an EMBL/GenBank/DDBJ whole genome shotgun (WGS) entry which is preliminary data.</text>
</comment>
<dbReference type="Gene3D" id="3.30.300.30">
    <property type="match status" value="1"/>
</dbReference>
<dbReference type="GO" id="GO:0016878">
    <property type="term" value="F:acid-thiol ligase activity"/>
    <property type="evidence" value="ECO:0007669"/>
    <property type="project" value="UniProtKB-ARBA"/>
</dbReference>
<feature type="domain" description="AMP-binding enzyme C-terminal" evidence="4">
    <location>
        <begin position="428"/>
        <end position="504"/>
    </location>
</feature>
<dbReference type="EMBL" id="QKYN01000010">
    <property type="protein sequence ID" value="RAG87189.1"/>
    <property type="molecule type" value="Genomic_DNA"/>
</dbReference>
<dbReference type="NCBIfam" id="NF004837">
    <property type="entry name" value="PRK06187.1"/>
    <property type="match status" value="1"/>
</dbReference>
<dbReference type="InterPro" id="IPR042099">
    <property type="entry name" value="ANL_N_sf"/>
</dbReference>
<dbReference type="Pfam" id="PF00501">
    <property type="entry name" value="AMP-binding"/>
    <property type="match status" value="1"/>
</dbReference>
<dbReference type="InterPro" id="IPR045851">
    <property type="entry name" value="AMP-bd_C_sf"/>
</dbReference>
<evidence type="ECO:0000259" key="4">
    <source>
        <dbReference type="Pfam" id="PF13193"/>
    </source>
</evidence>
<evidence type="ECO:0000313" key="6">
    <source>
        <dbReference type="Proteomes" id="UP000248889"/>
    </source>
</evidence>
<dbReference type="Pfam" id="PF13193">
    <property type="entry name" value="AMP-binding_C"/>
    <property type="match status" value="1"/>
</dbReference>
<feature type="domain" description="AMP-dependent synthetase/ligase" evidence="3">
    <location>
        <begin position="10"/>
        <end position="377"/>
    </location>
</feature>
<dbReference type="AlphaFoldDB" id="A0A2X0KJP3"/>
<accession>A0A2X0KJP3</accession>
<dbReference type="Gene3D" id="3.40.50.12780">
    <property type="entry name" value="N-terminal domain of ligase-like"/>
    <property type="match status" value="1"/>
</dbReference>
<dbReference type="InterPro" id="IPR025110">
    <property type="entry name" value="AMP-bd_C"/>
</dbReference>
<sequence length="519" mass="55590">MGPFLPDAVRDHAVHRPDAPAVTEGGRTVSYGELDARSNRLAQALLAEGLPPGARVGCLARPGLLTAEALLACAKAGLVLTPVNWRLAEPELAAVGRDAEFAAVLTQEEFLPGARAIRAVLPKAPLIVDGPSAPGPDELAHELWLGSAPDRDPGRGGPGEADTVCLQLYTSGTTGQPKGVLTTLGNLDGGPHILGEVGWDADSVSMNAMPFFHIAGAGWLVQALVVGAHTVTVPDLVPQRVVEIMEERRITHTFFVPAVLHMLTALPDITARDFSALRLIAYGASPITPALLRRSMDVFGCGFLQIYGQTETAGAATRLLPQDHDPDGPRAHLLRSAGNTRPDVEVRVVDPVSGEPLPSGAVGEICTRSHYVTPGYWHRPEESARLFTEDGWLRTGDAGYLDADGYLFITDRIKDMVITGGENVYPVEVEAALSEHPAVLDVAVFGTPDERWGEAVTAAVVLRPDAGEVSSAELIAFARERIASYKKPRIVLFLDELPRNPTGKILKRVLRERFVEQQP</sequence>
<keyword evidence="6" id="KW-1185">Reference proteome</keyword>
<organism evidence="5 6">
    <name type="scientific">Streptacidiphilus pinicola</name>
    <dbReference type="NCBI Taxonomy" id="2219663"/>
    <lineage>
        <taxon>Bacteria</taxon>
        <taxon>Bacillati</taxon>
        <taxon>Actinomycetota</taxon>
        <taxon>Actinomycetes</taxon>
        <taxon>Kitasatosporales</taxon>
        <taxon>Streptomycetaceae</taxon>
        <taxon>Streptacidiphilus</taxon>
    </lineage>
</organism>
<dbReference type="FunFam" id="3.30.300.30:FF:000008">
    <property type="entry name" value="2,3-dihydroxybenzoate-AMP ligase"/>
    <property type="match status" value="1"/>
</dbReference>
<protein>
    <submittedName>
        <fullName evidence="5">Long-chain fatty acid--CoA ligase</fullName>
    </submittedName>
</protein>
<reference evidence="5 6" key="1">
    <citation type="submission" date="2018-06" db="EMBL/GenBank/DDBJ databases">
        <title>Streptacidiphilus pinicola sp. nov., isolated from pine grove soil.</title>
        <authorList>
            <person name="Roh S.G."/>
            <person name="Park S."/>
            <person name="Kim M.-K."/>
            <person name="Yun B.-R."/>
            <person name="Park J."/>
            <person name="Kim M.J."/>
            <person name="Kim Y.S."/>
            <person name="Kim S.B."/>
        </authorList>
    </citation>
    <scope>NUCLEOTIDE SEQUENCE [LARGE SCALE GENOMIC DNA]</scope>
    <source>
        <strain evidence="5 6">MMS16-CNU450</strain>
    </source>
</reference>
<dbReference type="InterPro" id="IPR050237">
    <property type="entry name" value="ATP-dep_AMP-bd_enzyme"/>
</dbReference>
<evidence type="ECO:0000256" key="1">
    <source>
        <dbReference type="ARBA" id="ARBA00006432"/>
    </source>
</evidence>
<keyword evidence="2 5" id="KW-0436">Ligase</keyword>
<dbReference type="Proteomes" id="UP000248889">
    <property type="component" value="Unassembled WGS sequence"/>
</dbReference>
<dbReference type="OrthoDB" id="9803968at2"/>